<evidence type="ECO:0000256" key="2">
    <source>
        <dbReference type="ARBA" id="ARBA00004752"/>
    </source>
</evidence>
<dbReference type="SMART" id="SM00936">
    <property type="entry name" value="PBP5_C"/>
    <property type="match status" value="1"/>
</dbReference>
<evidence type="ECO:0000256" key="13">
    <source>
        <dbReference type="PIRSR" id="PIRSR618044-1"/>
    </source>
</evidence>
<evidence type="ECO:0000256" key="15">
    <source>
        <dbReference type="RuleBase" id="RU004016"/>
    </source>
</evidence>
<dbReference type="Pfam" id="PF00768">
    <property type="entry name" value="Peptidase_S11"/>
    <property type="match status" value="1"/>
</dbReference>
<feature type="domain" description="Peptidase S11 D-Ala-D-Ala carboxypeptidase A C-terminal" evidence="17">
    <location>
        <begin position="272"/>
        <end position="362"/>
    </location>
</feature>
<dbReference type="GO" id="GO:0071555">
    <property type="term" value="P:cell wall organization"/>
    <property type="evidence" value="ECO:0007669"/>
    <property type="project" value="UniProtKB-KW"/>
</dbReference>
<dbReference type="UniPathway" id="UPA00219"/>
<evidence type="ECO:0000256" key="4">
    <source>
        <dbReference type="ARBA" id="ARBA00012448"/>
    </source>
</evidence>
<evidence type="ECO:0000313" key="19">
    <source>
        <dbReference type="Proteomes" id="UP000529417"/>
    </source>
</evidence>
<sequence length="392" mass="42095">MHRLLTAVVAVVALMAGPLAVPSAAQTGFETRASAAYVIDVTSGTVLLDVSSDIPLPPASMSKLMTLTMLFEAIEDGRLSLDTTFTVSERAHAMGGSRMFLETRHRPTAEDLIRGIAVLSGNDATVVVAEGLAGTEEAFATMATRRARDLGMENTTIANASGWPHPEHRMSMRDLAILAEHMITEFPQFYPYLAEPEFTWNNITQSNRVPLLGAGVGLDGLKTGFTSEAGYSLTGSALQGDRRIIFAFSGLGSERERLEEAERIINWAFRQFASVTVARAGTVLAEADVWMGEAPRVPLTLAEDLRILIPSIAQRNIEARAVFDAPLPAPVQAGQRVGDLVISVPDMEDRRVPLIAAAAVPEGGFMVRMQAAAQVLLREIQGARDGDATALQ</sequence>
<dbReference type="InterPro" id="IPR012338">
    <property type="entry name" value="Beta-lactam/transpept-like"/>
</dbReference>
<keyword evidence="10" id="KW-0573">Peptidoglycan synthesis</keyword>
<protein>
    <recommendedName>
        <fullName evidence="4">serine-type D-Ala-D-Ala carboxypeptidase</fullName>
        <ecNumber evidence="4">3.4.16.4</ecNumber>
    </recommendedName>
</protein>
<dbReference type="Gene3D" id="3.40.710.10">
    <property type="entry name" value="DD-peptidase/beta-lactamase superfamily"/>
    <property type="match status" value="1"/>
</dbReference>
<keyword evidence="7 16" id="KW-0732">Signal</keyword>
<dbReference type="GO" id="GO:0008360">
    <property type="term" value="P:regulation of cell shape"/>
    <property type="evidence" value="ECO:0007669"/>
    <property type="project" value="UniProtKB-KW"/>
</dbReference>
<dbReference type="InterPro" id="IPR018044">
    <property type="entry name" value="Peptidase_S11"/>
</dbReference>
<evidence type="ECO:0000256" key="10">
    <source>
        <dbReference type="ARBA" id="ARBA00022984"/>
    </source>
</evidence>
<evidence type="ECO:0000256" key="8">
    <source>
        <dbReference type="ARBA" id="ARBA00022801"/>
    </source>
</evidence>
<evidence type="ECO:0000259" key="17">
    <source>
        <dbReference type="SMART" id="SM00936"/>
    </source>
</evidence>
<evidence type="ECO:0000256" key="3">
    <source>
        <dbReference type="ARBA" id="ARBA00007164"/>
    </source>
</evidence>
<evidence type="ECO:0000256" key="16">
    <source>
        <dbReference type="SAM" id="SignalP"/>
    </source>
</evidence>
<dbReference type="GO" id="GO:0009252">
    <property type="term" value="P:peptidoglycan biosynthetic process"/>
    <property type="evidence" value="ECO:0007669"/>
    <property type="project" value="UniProtKB-UniPathway"/>
</dbReference>
<comment type="similarity">
    <text evidence="3 15">Belongs to the peptidase S11 family.</text>
</comment>
<dbReference type="SUPFAM" id="SSF56601">
    <property type="entry name" value="beta-lactamase/transpeptidase-like"/>
    <property type="match status" value="1"/>
</dbReference>
<keyword evidence="6" id="KW-0645">Protease</keyword>
<feature type="chain" id="PRO_5030933847" description="serine-type D-Ala-D-Ala carboxypeptidase" evidence="16">
    <location>
        <begin position="26"/>
        <end position="392"/>
    </location>
</feature>
<comment type="function">
    <text evidence="1">Removes C-terminal D-alanyl residues from sugar-peptide cell wall precursors.</text>
</comment>
<name>A0A7Z0L031_9RHOB</name>
<dbReference type="GO" id="GO:0009002">
    <property type="term" value="F:serine-type D-Ala-D-Ala carboxypeptidase activity"/>
    <property type="evidence" value="ECO:0007669"/>
    <property type="project" value="UniProtKB-EC"/>
</dbReference>
<dbReference type="EMBL" id="JACBXS010000029">
    <property type="protein sequence ID" value="NYS25956.1"/>
    <property type="molecule type" value="Genomic_DNA"/>
</dbReference>
<dbReference type="Gene3D" id="2.60.410.10">
    <property type="entry name" value="D-Ala-D-Ala carboxypeptidase, C-terminal domain"/>
    <property type="match status" value="1"/>
</dbReference>
<comment type="pathway">
    <text evidence="2">Cell wall biogenesis; peptidoglycan biosynthesis.</text>
</comment>
<evidence type="ECO:0000256" key="14">
    <source>
        <dbReference type="PIRSR" id="PIRSR618044-2"/>
    </source>
</evidence>
<feature type="binding site" evidence="14">
    <location>
        <position position="222"/>
    </location>
    <ligand>
        <name>substrate</name>
    </ligand>
</feature>
<feature type="signal peptide" evidence="16">
    <location>
        <begin position="1"/>
        <end position="25"/>
    </location>
</feature>
<comment type="caution">
    <text evidence="18">The sequence shown here is derived from an EMBL/GenBank/DDBJ whole genome shotgun (WGS) entry which is preliminary data.</text>
</comment>
<dbReference type="PANTHER" id="PTHR21581:SF6">
    <property type="entry name" value="TRAFFICKING PROTEIN PARTICLE COMPLEX SUBUNIT 12"/>
    <property type="match status" value="1"/>
</dbReference>
<evidence type="ECO:0000313" key="18">
    <source>
        <dbReference type="EMBL" id="NYS25956.1"/>
    </source>
</evidence>
<keyword evidence="5 18" id="KW-0121">Carboxypeptidase</keyword>
<dbReference type="InterPro" id="IPR012907">
    <property type="entry name" value="Peptidase_S11_C"/>
</dbReference>
<dbReference type="AlphaFoldDB" id="A0A7Z0L031"/>
<gene>
    <name evidence="18" type="ORF">HUK65_13255</name>
</gene>
<evidence type="ECO:0000256" key="5">
    <source>
        <dbReference type="ARBA" id="ARBA00022645"/>
    </source>
</evidence>
<dbReference type="GO" id="GO:0006508">
    <property type="term" value="P:proteolysis"/>
    <property type="evidence" value="ECO:0007669"/>
    <property type="project" value="UniProtKB-KW"/>
</dbReference>
<dbReference type="RefSeq" id="WP_179906753.1">
    <property type="nucleotide sequence ID" value="NZ_JACBXS010000029.1"/>
</dbReference>
<evidence type="ECO:0000256" key="7">
    <source>
        <dbReference type="ARBA" id="ARBA00022729"/>
    </source>
</evidence>
<evidence type="ECO:0000256" key="11">
    <source>
        <dbReference type="ARBA" id="ARBA00023316"/>
    </source>
</evidence>
<feature type="active site" description="Proton acceptor" evidence="13">
    <location>
        <position position="63"/>
    </location>
</feature>
<proteinExistence type="inferred from homology"/>
<dbReference type="SUPFAM" id="SSF69189">
    <property type="entry name" value="Penicillin-binding protein associated domain"/>
    <property type="match status" value="1"/>
</dbReference>
<evidence type="ECO:0000256" key="9">
    <source>
        <dbReference type="ARBA" id="ARBA00022960"/>
    </source>
</evidence>
<reference evidence="18 19" key="1">
    <citation type="journal article" date="2000" name="Arch. Microbiol.">
        <title>Rhodobaca bogoriensis gen. nov. and sp. nov., an alkaliphilic purple nonsulfur bacterium from African Rift Valley soda lakes.</title>
        <authorList>
            <person name="Milford A.D."/>
            <person name="Achenbach L.A."/>
            <person name="Jung D.O."/>
            <person name="Madigan M.T."/>
        </authorList>
    </citation>
    <scope>NUCLEOTIDE SEQUENCE [LARGE SCALE GENOMIC DNA]</scope>
    <source>
        <strain evidence="18 19">2376</strain>
    </source>
</reference>
<dbReference type="EC" id="3.4.16.4" evidence="4"/>
<keyword evidence="11" id="KW-0961">Cell wall biogenesis/degradation</keyword>
<evidence type="ECO:0000256" key="12">
    <source>
        <dbReference type="ARBA" id="ARBA00034000"/>
    </source>
</evidence>
<dbReference type="InterPro" id="IPR001967">
    <property type="entry name" value="Peptidase_S11_N"/>
</dbReference>
<accession>A0A7Z0L031</accession>
<keyword evidence="9" id="KW-0133">Cell shape</keyword>
<dbReference type="PANTHER" id="PTHR21581">
    <property type="entry name" value="D-ALANYL-D-ALANINE CARBOXYPEPTIDASE"/>
    <property type="match status" value="1"/>
</dbReference>
<evidence type="ECO:0000256" key="1">
    <source>
        <dbReference type="ARBA" id="ARBA00003217"/>
    </source>
</evidence>
<organism evidence="18 19">
    <name type="scientific">Rhabdonatronobacter sediminivivens</name>
    <dbReference type="NCBI Taxonomy" id="2743469"/>
    <lineage>
        <taxon>Bacteria</taxon>
        <taxon>Pseudomonadati</taxon>
        <taxon>Pseudomonadota</taxon>
        <taxon>Alphaproteobacteria</taxon>
        <taxon>Rhodobacterales</taxon>
        <taxon>Paracoccaceae</taxon>
        <taxon>Rhabdonatronobacter</taxon>
    </lineage>
</organism>
<feature type="active site" evidence="13">
    <location>
        <position position="120"/>
    </location>
</feature>
<keyword evidence="8" id="KW-0378">Hydrolase</keyword>
<comment type="catalytic activity">
    <reaction evidence="12">
        <text>Preferential cleavage: (Ac)2-L-Lys-D-Ala-|-D-Ala. Also transpeptidation of peptidyl-alanyl moieties that are N-acyl substituents of D-alanine.</text>
        <dbReference type="EC" id="3.4.16.4"/>
    </reaction>
</comment>
<evidence type="ECO:0000256" key="6">
    <source>
        <dbReference type="ARBA" id="ARBA00022670"/>
    </source>
</evidence>
<feature type="active site" description="Acyl-ester intermediate" evidence="13">
    <location>
        <position position="60"/>
    </location>
</feature>
<dbReference type="Pfam" id="PF07943">
    <property type="entry name" value="PBP5_C"/>
    <property type="match status" value="1"/>
</dbReference>
<dbReference type="InterPro" id="IPR015956">
    <property type="entry name" value="Peniciliin-bd_prot_C_sf"/>
</dbReference>
<dbReference type="InterPro" id="IPR037167">
    <property type="entry name" value="Peptidase_S11_C_sf"/>
</dbReference>
<dbReference type="Proteomes" id="UP000529417">
    <property type="component" value="Unassembled WGS sequence"/>
</dbReference>
<dbReference type="PRINTS" id="PR00725">
    <property type="entry name" value="DADACBPTASE1"/>
</dbReference>
<keyword evidence="19" id="KW-1185">Reference proteome</keyword>